<dbReference type="Proteomes" id="UP000053201">
    <property type="component" value="Unassembled WGS sequence"/>
</dbReference>
<evidence type="ECO:0000256" key="6">
    <source>
        <dbReference type="ARBA" id="ARBA00061136"/>
    </source>
</evidence>
<evidence type="ECO:0000256" key="3">
    <source>
        <dbReference type="ARBA" id="ARBA00022723"/>
    </source>
</evidence>
<feature type="domain" description="RING-type" evidence="11">
    <location>
        <begin position="325"/>
        <end position="369"/>
    </location>
</feature>
<dbReference type="InterPro" id="IPR013083">
    <property type="entry name" value="Znf_RING/FYVE/PHD"/>
</dbReference>
<dbReference type="InterPro" id="IPR045098">
    <property type="entry name" value="Fyv10_fam"/>
</dbReference>
<dbReference type="InParanoid" id="A0A0L0HJS0"/>
<dbReference type="STRING" id="645134.A0A0L0HJS0"/>
<accession>A0A0L0HJS0</accession>
<keyword evidence="4 9" id="KW-0863">Zinc-finger</keyword>
<dbReference type="EMBL" id="KQ257455">
    <property type="protein sequence ID" value="KND01125.1"/>
    <property type="molecule type" value="Genomic_DNA"/>
</dbReference>
<dbReference type="PROSITE" id="PS00518">
    <property type="entry name" value="ZF_RING_1"/>
    <property type="match status" value="1"/>
</dbReference>
<dbReference type="SMART" id="SM00668">
    <property type="entry name" value="CTLH"/>
    <property type="match status" value="1"/>
</dbReference>
<dbReference type="InterPro" id="IPR001841">
    <property type="entry name" value="Znf_RING"/>
</dbReference>
<dbReference type="FunFam" id="3.30.40.10:FF:000143">
    <property type="entry name" value="Regulator of gluconeogenesis Rmd5"/>
    <property type="match status" value="1"/>
</dbReference>
<evidence type="ECO:0000256" key="10">
    <source>
        <dbReference type="PROSITE-ProRule" id="PRU01215"/>
    </source>
</evidence>
<dbReference type="CDD" id="cd16652">
    <property type="entry name" value="dRING_Rmd5p-like"/>
    <property type="match status" value="1"/>
</dbReference>
<dbReference type="PROSITE" id="PS50897">
    <property type="entry name" value="CTLH"/>
    <property type="match status" value="1"/>
</dbReference>
<dbReference type="SMART" id="SM00184">
    <property type="entry name" value="RING"/>
    <property type="match status" value="1"/>
</dbReference>
<gene>
    <name evidence="14" type="ORF">SPPG_04216</name>
</gene>
<dbReference type="RefSeq" id="XP_016609164.1">
    <property type="nucleotide sequence ID" value="XM_016752459.1"/>
</dbReference>
<dbReference type="GO" id="GO:0043161">
    <property type="term" value="P:proteasome-mediated ubiquitin-dependent protein catabolic process"/>
    <property type="evidence" value="ECO:0007669"/>
    <property type="project" value="InterPro"/>
</dbReference>
<dbReference type="SMART" id="SM00757">
    <property type="entry name" value="CRA"/>
    <property type="match status" value="1"/>
</dbReference>
<dbReference type="PROSITE" id="PS51867">
    <property type="entry name" value="ZF_RING_GID"/>
    <property type="match status" value="1"/>
</dbReference>
<evidence type="ECO:0000259" key="13">
    <source>
        <dbReference type="PROSITE" id="PS51867"/>
    </source>
</evidence>
<protein>
    <recommendedName>
        <fullName evidence="8">GID complex catalytic subunit 2</fullName>
    </recommendedName>
    <alternativeName>
        <fullName evidence="7">Glucose-induced degradation protein 2</fullName>
    </alternativeName>
</protein>
<name>A0A0L0HJS0_SPIPD</name>
<feature type="domain" description="CTLH" evidence="12">
    <location>
        <begin position="145"/>
        <end position="202"/>
    </location>
</feature>
<evidence type="ECO:0000256" key="5">
    <source>
        <dbReference type="ARBA" id="ARBA00022833"/>
    </source>
</evidence>
<dbReference type="GO" id="GO:0005737">
    <property type="term" value="C:cytoplasm"/>
    <property type="evidence" value="ECO:0007669"/>
    <property type="project" value="UniProtKB-SubCell"/>
</dbReference>
<dbReference type="VEuPathDB" id="FungiDB:SPPG_04216"/>
<dbReference type="PANTHER" id="PTHR12170">
    <property type="entry name" value="MACROPHAGE ERYTHROBLAST ATTACHER-RELATED"/>
    <property type="match status" value="1"/>
</dbReference>
<feature type="zinc finger region" description="RING-Gid-type" evidence="10">
    <location>
        <begin position="325"/>
        <end position="369"/>
    </location>
</feature>
<dbReference type="InterPro" id="IPR013144">
    <property type="entry name" value="CRA_dom"/>
</dbReference>
<keyword evidence="2" id="KW-0963">Cytoplasm</keyword>
<dbReference type="InterPro" id="IPR006595">
    <property type="entry name" value="CTLH_C"/>
</dbReference>
<dbReference type="GO" id="GO:0005634">
    <property type="term" value="C:nucleus"/>
    <property type="evidence" value="ECO:0007669"/>
    <property type="project" value="TreeGrafter"/>
</dbReference>
<dbReference type="InterPro" id="IPR017907">
    <property type="entry name" value="Znf_RING_CS"/>
</dbReference>
<evidence type="ECO:0000256" key="1">
    <source>
        <dbReference type="ARBA" id="ARBA00004496"/>
    </source>
</evidence>
<dbReference type="SUPFAM" id="SSF57850">
    <property type="entry name" value="RING/U-box"/>
    <property type="match status" value="1"/>
</dbReference>
<feature type="domain" description="RING-Gid-type" evidence="13">
    <location>
        <begin position="325"/>
        <end position="369"/>
    </location>
</feature>
<proteinExistence type="inferred from homology"/>
<dbReference type="InterPro" id="IPR027370">
    <property type="entry name" value="Znf-RING_euk"/>
</dbReference>
<dbReference type="GO" id="GO:0008270">
    <property type="term" value="F:zinc ion binding"/>
    <property type="evidence" value="ECO:0007669"/>
    <property type="project" value="UniProtKB-KW"/>
</dbReference>
<dbReference type="FunCoup" id="A0A0L0HJS0">
    <property type="interactions" value="365"/>
</dbReference>
<dbReference type="GeneID" id="27687677"/>
<evidence type="ECO:0000259" key="11">
    <source>
        <dbReference type="PROSITE" id="PS50089"/>
    </source>
</evidence>
<dbReference type="PANTHER" id="PTHR12170:SF3">
    <property type="entry name" value="GH10162P"/>
    <property type="match status" value="1"/>
</dbReference>
<evidence type="ECO:0000256" key="4">
    <source>
        <dbReference type="ARBA" id="ARBA00022771"/>
    </source>
</evidence>
<evidence type="ECO:0000259" key="12">
    <source>
        <dbReference type="PROSITE" id="PS50897"/>
    </source>
</evidence>
<dbReference type="OrthoDB" id="1933281at2759"/>
<dbReference type="PROSITE" id="PS50089">
    <property type="entry name" value="ZF_RING_2"/>
    <property type="match status" value="1"/>
</dbReference>
<evidence type="ECO:0000313" key="15">
    <source>
        <dbReference type="Proteomes" id="UP000053201"/>
    </source>
</evidence>
<evidence type="ECO:0000256" key="9">
    <source>
        <dbReference type="PROSITE-ProRule" id="PRU00175"/>
    </source>
</evidence>
<evidence type="ECO:0000256" key="2">
    <source>
        <dbReference type="ARBA" id="ARBA00022490"/>
    </source>
</evidence>
<keyword evidence="3" id="KW-0479">Metal-binding</keyword>
<keyword evidence="5" id="KW-0862">Zinc</keyword>
<evidence type="ECO:0000256" key="8">
    <source>
        <dbReference type="ARBA" id="ARBA00080744"/>
    </source>
</evidence>
<evidence type="ECO:0000256" key="7">
    <source>
        <dbReference type="ARBA" id="ARBA00075398"/>
    </source>
</evidence>
<reference evidence="14 15" key="1">
    <citation type="submission" date="2009-08" db="EMBL/GenBank/DDBJ databases">
        <title>The Genome Sequence of Spizellomyces punctatus strain DAOM BR117.</title>
        <authorList>
            <consortium name="The Broad Institute Genome Sequencing Platform"/>
            <person name="Russ C."/>
            <person name="Cuomo C."/>
            <person name="Shea T."/>
            <person name="Young S.K."/>
            <person name="Zeng Q."/>
            <person name="Koehrsen M."/>
            <person name="Haas B."/>
            <person name="Borodovsky M."/>
            <person name="Guigo R."/>
            <person name="Alvarado L."/>
            <person name="Berlin A."/>
            <person name="Bochicchio J."/>
            <person name="Borenstein D."/>
            <person name="Chapman S."/>
            <person name="Chen Z."/>
            <person name="Engels R."/>
            <person name="Freedman E."/>
            <person name="Gellesch M."/>
            <person name="Goldberg J."/>
            <person name="Griggs A."/>
            <person name="Gujja S."/>
            <person name="Heiman D."/>
            <person name="Hepburn T."/>
            <person name="Howarth C."/>
            <person name="Jen D."/>
            <person name="Larson L."/>
            <person name="Lewis B."/>
            <person name="Mehta T."/>
            <person name="Park D."/>
            <person name="Pearson M."/>
            <person name="Roberts A."/>
            <person name="Saif S."/>
            <person name="Shenoy N."/>
            <person name="Sisk P."/>
            <person name="Stolte C."/>
            <person name="Sykes S."/>
            <person name="Thomson T."/>
            <person name="Walk T."/>
            <person name="White J."/>
            <person name="Yandava C."/>
            <person name="Burger G."/>
            <person name="Gray M.W."/>
            <person name="Holland P.W.H."/>
            <person name="King N."/>
            <person name="Lang F.B.F."/>
            <person name="Roger A.J."/>
            <person name="Ruiz-Trillo I."/>
            <person name="Lander E."/>
            <person name="Nusbaum C."/>
        </authorList>
    </citation>
    <scope>NUCLEOTIDE SEQUENCE [LARGE SCALE GENOMIC DNA]</scope>
    <source>
        <strain evidence="14 15">DAOM BR117</strain>
    </source>
</reference>
<dbReference type="InterPro" id="IPR037683">
    <property type="entry name" value="Rmd5_dRing"/>
</dbReference>
<dbReference type="InterPro" id="IPR044063">
    <property type="entry name" value="ZF_RING_GID"/>
</dbReference>
<dbReference type="eggNOG" id="KOG2817">
    <property type="taxonomic scope" value="Eukaryota"/>
</dbReference>
<comment type="subcellular location">
    <subcellularLocation>
        <location evidence="1">Cytoplasm</location>
    </subcellularLocation>
</comment>
<dbReference type="GO" id="GO:0061630">
    <property type="term" value="F:ubiquitin protein ligase activity"/>
    <property type="evidence" value="ECO:0007669"/>
    <property type="project" value="InterPro"/>
</dbReference>
<keyword evidence="15" id="KW-1185">Reference proteome</keyword>
<comment type="similarity">
    <text evidence="6">Belongs to the RMD5/GID2 family.</text>
</comment>
<dbReference type="InterPro" id="IPR024964">
    <property type="entry name" value="CTLH/CRA"/>
</dbReference>
<evidence type="ECO:0000313" key="14">
    <source>
        <dbReference type="EMBL" id="KND01125.1"/>
    </source>
</evidence>
<dbReference type="Gene3D" id="3.30.40.10">
    <property type="entry name" value="Zinc/RING finger domain, C3HC4 (zinc finger)"/>
    <property type="match status" value="1"/>
</dbReference>
<dbReference type="Pfam" id="PF13445">
    <property type="entry name" value="zf-RING_UBOX"/>
    <property type="match status" value="1"/>
</dbReference>
<dbReference type="OMA" id="LIRECKM"/>
<sequence length="383" mass="43233">MDTLESIGADFEKVSQKQHASITEVDTILQTLVNAFTEAATAIQSDPTSLSSTMALLKQKAAATSKSLSSQQEDVRRLAMRHDKTLRGSFKTDLNNIWDPRAFDGKEEVMNRTIAMHFIREGRFNLAETFIQEAEMNVPEHLKEQFAEMYQILEAMRAGQLDPAIRWAATHREELQRKSSGLEFQLLKLQFMQFLTNGQPETALNYAKANFGRFAVSQMKEIQRLMCSFLYSNRLSDSPYADLLDPHAWIDIQHRFTRDFCQLLGLSSDSPLYVSVMVGTLALPTIIKMSSIMKDKSGLEWSQAGELPVEIPLLSSQRYHSVFACPVSKEQSTEENPPMMMACGHVICKCCLDRLGKGSQNTRFKCPYCPTESTAGQANRIYV</sequence>
<dbReference type="Pfam" id="PF10607">
    <property type="entry name" value="CTLH"/>
    <property type="match status" value="1"/>
</dbReference>
<organism evidence="14 15">
    <name type="scientific">Spizellomyces punctatus (strain DAOM BR117)</name>
    <dbReference type="NCBI Taxonomy" id="645134"/>
    <lineage>
        <taxon>Eukaryota</taxon>
        <taxon>Fungi</taxon>
        <taxon>Fungi incertae sedis</taxon>
        <taxon>Chytridiomycota</taxon>
        <taxon>Chytridiomycota incertae sedis</taxon>
        <taxon>Chytridiomycetes</taxon>
        <taxon>Spizellomycetales</taxon>
        <taxon>Spizellomycetaceae</taxon>
        <taxon>Spizellomyces</taxon>
    </lineage>
</organism>
<dbReference type="GO" id="GO:0034657">
    <property type="term" value="C:GID complex"/>
    <property type="evidence" value="ECO:0007669"/>
    <property type="project" value="TreeGrafter"/>
</dbReference>
<dbReference type="AlphaFoldDB" id="A0A0L0HJS0"/>